<dbReference type="Proteomes" id="UP000232533">
    <property type="component" value="Unassembled WGS sequence"/>
</dbReference>
<dbReference type="AlphaFoldDB" id="A0A2N0TRF1"/>
<comment type="caution">
    <text evidence="3">The sequence shown here is derived from an EMBL/GenBank/DDBJ whole genome shotgun (WGS) entry which is preliminary data.</text>
</comment>
<accession>A0A2N0TRF1</accession>
<evidence type="ECO:0000313" key="3">
    <source>
        <dbReference type="EMBL" id="PKD17258.1"/>
    </source>
</evidence>
<feature type="transmembrane region" description="Helical" evidence="1">
    <location>
        <begin position="21"/>
        <end position="44"/>
    </location>
</feature>
<reference evidence="2 4" key="2">
    <citation type="submission" date="2016-09" db="EMBL/GenBank/DDBJ databases">
        <title>Genome Sequence of Salegentibacter salarius,Isolated from a Marine Solar Saltern of the Yellow Sea in South Korea.</title>
        <authorList>
            <person name="Zheng Q."/>
            <person name="Liu Y."/>
        </authorList>
    </citation>
    <scope>NUCLEOTIDE SEQUENCE [LARGE SCALE GENOMIC DNA]</scope>
    <source>
        <strain evidence="2 4">KCTC 12974</strain>
    </source>
</reference>
<keyword evidence="1" id="KW-0472">Membrane</keyword>
<dbReference type="EMBL" id="MJBR01000033">
    <property type="protein sequence ID" value="OEY71910.1"/>
    <property type="molecule type" value="Genomic_DNA"/>
</dbReference>
<dbReference type="EMBL" id="LKTR01000039">
    <property type="protein sequence ID" value="PKD17258.1"/>
    <property type="molecule type" value="Genomic_DNA"/>
</dbReference>
<dbReference type="RefSeq" id="WP_070054814.1">
    <property type="nucleotide sequence ID" value="NZ_FVZF01000039.1"/>
</dbReference>
<dbReference type="OrthoDB" id="1361580at2"/>
<keyword evidence="1" id="KW-1133">Transmembrane helix</keyword>
<sequence length="98" mass="11265">MKIKNFFEKYTEKPTSTFSRLFITFLFGFLPFTIIFGLLTIAGVEPVTFNGEDYYGFVGFLVILIATPITASVFAIFTYLYLMIGFLMLKGFKKLLIR</sequence>
<evidence type="ECO:0000256" key="1">
    <source>
        <dbReference type="SAM" id="Phobius"/>
    </source>
</evidence>
<evidence type="ECO:0000313" key="5">
    <source>
        <dbReference type="Proteomes" id="UP000232533"/>
    </source>
</evidence>
<proteinExistence type="predicted"/>
<evidence type="ECO:0000313" key="2">
    <source>
        <dbReference type="EMBL" id="OEY71910.1"/>
    </source>
</evidence>
<dbReference type="Proteomes" id="UP000176009">
    <property type="component" value="Unassembled WGS sequence"/>
</dbReference>
<gene>
    <name evidence="3" type="ORF">APR40_14905</name>
    <name evidence="2" type="ORF">BHS39_14935</name>
</gene>
<protein>
    <submittedName>
        <fullName evidence="3">Uncharacterized protein</fullName>
    </submittedName>
</protein>
<reference evidence="3 5" key="1">
    <citation type="submission" date="2015-10" db="EMBL/GenBank/DDBJ databases">
        <title>Draft genome sequence of Salegentibacter salinarum KCTC 12975.</title>
        <authorList>
            <person name="Lin W."/>
            <person name="Zheng Q."/>
        </authorList>
    </citation>
    <scope>NUCLEOTIDE SEQUENCE [LARGE SCALE GENOMIC DNA]</scope>
    <source>
        <strain evidence="3 5">KCTC 12974</strain>
    </source>
</reference>
<evidence type="ECO:0000313" key="4">
    <source>
        <dbReference type="Proteomes" id="UP000176009"/>
    </source>
</evidence>
<organism evidence="3 5">
    <name type="scientific">Salegentibacter salarius</name>
    <dbReference type="NCBI Taxonomy" id="435906"/>
    <lineage>
        <taxon>Bacteria</taxon>
        <taxon>Pseudomonadati</taxon>
        <taxon>Bacteroidota</taxon>
        <taxon>Flavobacteriia</taxon>
        <taxon>Flavobacteriales</taxon>
        <taxon>Flavobacteriaceae</taxon>
        <taxon>Salegentibacter</taxon>
    </lineage>
</organism>
<keyword evidence="4" id="KW-1185">Reference proteome</keyword>
<name>A0A2N0TRF1_9FLAO</name>
<keyword evidence="1" id="KW-0812">Transmembrane</keyword>
<feature type="transmembrane region" description="Helical" evidence="1">
    <location>
        <begin position="56"/>
        <end position="89"/>
    </location>
</feature>